<accession>A0ACB1AZA7</accession>
<dbReference type="EMBL" id="CAVMJV010000143">
    <property type="protein sequence ID" value="CAK5112492.1"/>
    <property type="molecule type" value="Genomic_DNA"/>
</dbReference>
<evidence type="ECO:0000313" key="1">
    <source>
        <dbReference type="EMBL" id="CAK5112492.1"/>
    </source>
</evidence>
<gene>
    <name evidence="1" type="ORF">MENTE1834_LOCUS44912</name>
</gene>
<sequence>MRLKREEAKQLKLGLTENKKEKKPLSKEEEKKKKEMEEIRRKDLEEAEKKKKEAEKKKTPQREVGPDEVEKEKKEKRPSKDEEKEMEKFHQERESRLKKRKEEEENAKKEQEELVRKMEAAKTKALTEEAAKKEEQEKRKKQMEEEDKVKKQKEEEGKKLADEKSTKEKAEEAALKMQYEADDVDKMTMKRKTMKRQTFDKDEMPDEKARESLTGDDQFVMAGALKVETRKAIGEEEEEWEFVEEEDEKPRELTPRRYEESKVEFDDVEEFLNKRRMQRLQLDEVQAFEELPRATRHRTMRKGFVSLPDSQLFASRGDTVVFECELFNESDTVEWQINGKSLNEFNDGRCSIQNYAYIRQLTIENVVPKDSGLKVSITLEGQTHQSKLTVEEVPVEFAEKLPRKVIANVGDTTATIVAILTHDCAKNISWYHNGQPLFTDNTYQIINEGCICSLLVREIDYKLGGRYTISADKVESSTILEVHGKPSMEFTDIGLQRIVIDANENLTLKVRLKSLPEPEVDLYLNNELLTPELRTYVTILEESVLVTRRELSRHDRGIYKLVLFNEYGEDSLEYDVYVRDVPDAPSGLMVTEVGHDYCFLKWNPPLATGVSDERERITGYVIEKKGTNRRVWQRVGQLSAYSLEIFIEDLDYDTDYVFRVAATNRFGVGEFSKLAQITTGTPFSAPVMHSAPRISHTYERSVRLEWDECWDTGGSPLFGYDVFCRIGADWQKMNESTVFTENFWVDEFLDASKNGCVFKVEAQNYAGLHSDSNIVSEPLQVDEQSIASHAAQHQQMSAPKVTILGGTRVRVSWEMPEWLGSIAGPKYFVVQYRSEGTYLWNEVLEQYKQSPAIVEDELKEGVPYKVRVVLRSTGETEKEDISASDESDIIKISGFNVPILTKTLRDALIPKKEEVCLEICAVSEPAPLFVWLKNGEEIVPSPEYDNVSISNEGYASKLVIHRMGENDEGYYTCQISNEYGMIETKTFIRMGKVQAHFINSFAEKITATEGKDVVLECEVSDPEASVSWTRNKRHIGETTNRISLEQQGYKRRLILYGAMKEDSGIYTCEIETATGSDKKVQTEIVVRPEKARIVFSPQGRIICHYGEKIQLYADLSKSAEDVVWYKDGLPLQCKKCFAYFEGTKALLEIYNFDESDIGEYSISLEGGEKSAPAKLRFEVSPKIELRRYHHEERIVKIGGDEFTVTANLLGWPTPKLSTLLNDNPINDAKQVVVNAGVGCGEVHTINIRSLKRSHSGRIWLRASNEFGEDSSYIDLKVLDVPSAPINLRVRNITSSSVDLYWNIAESDSSYKGEEFIESFIVERKTGERQRWRQLQRKNAERIKTDTGEYVYTIQGLYPGESYAFRVLAFNEIGESEPSKAIDVDLPQEQSDDEEEERKIEGIRRRLSSTEILQRKISETLPPLERPSKPTVSTDGLQTKAILSWEQVDRAMLYGIERRRLSASSETDFWLEVANIERTTFIDRSIYETGRYVYRIVAKLPGVMNSEAGTQSEEVFITVQNVLDEGGSKSRLERRMEQHRYPEDSDASTSSSVQSLLDSGIQDDDGFHSPMKSLRKKVSIPKEGGSSGRRVSFAEDKKSREEKRKEDKLKFKEEMEEQRPSSSSSYEFRGEFDKLEGEEMEMKEEEPEEEKKLSNEEKEEKIEEKVEETNESEVKPIRTKILKKKTKTEKEVDTTKIEENIEDKSPISLEEEKIKEEKEDVKLDLEKVKKEETKSEEDEIKVEKNKKQDEQGEEIKNVGFEVPLNDIEAVEGQIRVEMVAKLEKSTRDSLMRAKWFKDGKLLNTRTLKHKALLDNKGEAKLVINKIEKADEGLYKLELELSNREQSKPSTQAYLSVRGKGELPKAAIETKTTDTGRKPVGKAAPQETQKTPPKFVKKPKPNAESIKGSRICLSGSFSGFPLPKLKWLRNGKEFLADEFILLNINYNEDLELNEFMLEILKFTPPEHEGTYTALIQNEHGSDSVSILVSELSLEDKMKNFGVSEKKLPEDENSCINNSNRDEIPESTIIKNGEKDCLVNTKLVNNSSKVELDIINNKNINDDKNNSDDNINICNNQDNDNKNIDDNNTNNIDNKNINENKNNNYKNISNNENIDDNKNINENNNNNYKNISNNKNINENNNKNINENNNKNINENNNKNINENNNKNINETKNNNYKNISNNKNIDDDKNINKNRNINDDKNINENNNKNINDNKNKNINNNKNYHDNINNTDINNTTNNTNAVDSNSKFQTKLMRRKNAKMSTASTISSTTLASINIDEDVLQQNQLSTETTSTTNGINTNDFLLQIGADGEQQKFELNEDDLDDNTNKEQRQKKTLQIINAAIEQRNLKICRPRFFARPKPHKQVAEGKSLRLKAAISANPTPQVYWDRNGIRLETGSKYSIFQDGQVFLPIYFNLKNFSDFFLLEVHSLSVFDSGLYNCTAKNTEGVAFCSANVQVVELATPKSSTESLIKTESPINQRMKRQKSRSELMAPEIIEALPCEAKAISGNQFIAECRVLGNPIPSICWLHNNTRITPNSDHIVLSFDGELSKLFISKISSLDSGRYIFIAENSSGTVRSEMNLLVNKAIREDDLLSPKFIESKVRLRHQIEIGDNGVSQREIVLLAEIIEGTEPITIKWFTPNRVEITNDHLNAYRIDRVGKDSRLTIFDAFPTDSGDYKCLAENKFGTAKCIFELKINEKNNFNYNFEQKPPTVSAKQSTIYAKQGQRFVDLIFSVFGDETVICWYRIVQDSEQHIIPNTKKYEANNKDNGQCVSLRIYDLQINDASQYKIVAINRCGEASGIIKLFVNTNITINENKKSALW</sequence>
<keyword evidence="2" id="KW-1185">Reference proteome</keyword>
<dbReference type="Proteomes" id="UP001497535">
    <property type="component" value="Unassembled WGS sequence"/>
</dbReference>
<evidence type="ECO:0000313" key="2">
    <source>
        <dbReference type="Proteomes" id="UP001497535"/>
    </source>
</evidence>
<comment type="caution">
    <text evidence="1">The sequence shown here is derived from an EMBL/GenBank/DDBJ whole genome shotgun (WGS) entry which is preliminary data.</text>
</comment>
<name>A0ACB1AZA7_MELEN</name>
<organism evidence="1 2">
    <name type="scientific">Meloidogyne enterolobii</name>
    <name type="common">Root-knot nematode worm</name>
    <name type="synonym">Meloidogyne mayaguensis</name>
    <dbReference type="NCBI Taxonomy" id="390850"/>
    <lineage>
        <taxon>Eukaryota</taxon>
        <taxon>Metazoa</taxon>
        <taxon>Ecdysozoa</taxon>
        <taxon>Nematoda</taxon>
        <taxon>Chromadorea</taxon>
        <taxon>Rhabditida</taxon>
        <taxon>Tylenchina</taxon>
        <taxon>Tylenchomorpha</taxon>
        <taxon>Tylenchoidea</taxon>
        <taxon>Meloidogynidae</taxon>
        <taxon>Meloidogyninae</taxon>
        <taxon>Meloidogyne</taxon>
    </lineage>
</organism>
<reference evidence="1" key="1">
    <citation type="submission" date="2023-11" db="EMBL/GenBank/DDBJ databases">
        <authorList>
            <person name="Poullet M."/>
        </authorList>
    </citation>
    <scope>NUCLEOTIDE SEQUENCE</scope>
    <source>
        <strain evidence="1">E1834</strain>
    </source>
</reference>
<protein>
    <submittedName>
        <fullName evidence="1">Uncharacterized protein</fullName>
    </submittedName>
</protein>
<proteinExistence type="predicted"/>